<organism evidence="5 6">
    <name type="scientific">Desulfurella multipotens</name>
    <dbReference type="NCBI Taxonomy" id="79269"/>
    <lineage>
        <taxon>Bacteria</taxon>
        <taxon>Pseudomonadati</taxon>
        <taxon>Campylobacterota</taxon>
        <taxon>Desulfurellia</taxon>
        <taxon>Desulfurellales</taxon>
        <taxon>Desulfurellaceae</taxon>
        <taxon>Desulfurella</taxon>
    </lineage>
</organism>
<proteinExistence type="predicted"/>
<keyword evidence="3 5" id="KW-0067">ATP-binding</keyword>
<dbReference type="SUPFAM" id="SSF52540">
    <property type="entry name" value="P-loop containing nucleoside triphosphate hydrolases"/>
    <property type="match status" value="1"/>
</dbReference>
<dbReference type="EMBL" id="FMYU01000004">
    <property type="protein sequence ID" value="SDC32343.1"/>
    <property type="molecule type" value="Genomic_DNA"/>
</dbReference>
<evidence type="ECO:0000256" key="3">
    <source>
        <dbReference type="ARBA" id="ARBA00022840"/>
    </source>
</evidence>
<dbReference type="RefSeq" id="WP_092128109.1">
    <property type="nucleotide sequence ID" value="NZ_FMYU01000004.1"/>
</dbReference>
<dbReference type="InterPro" id="IPR027417">
    <property type="entry name" value="P-loop_NTPase"/>
</dbReference>
<dbReference type="PROSITE" id="PS00211">
    <property type="entry name" value="ABC_TRANSPORTER_1"/>
    <property type="match status" value="1"/>
</dbReference>
<reference evidence="6" key="1">
    <citation type="submission" date="2016-10" db="EMBL/GenBank/DDBJ databases">
        <authorList>
            <person name="Varghese N."/>
            <person name="Submissions S."/>
        </authorList>
    </citation>
    <scope>NUCLEOTIDE SEQUENCE [LARGE SCALE GENOMIC DNA]</scope>
    <source>
        <strain evidence="6">DSM 8415</strain>
    </source>
</reference>
<gene>
    <name evidence="5" type="ORF">SAMN05660835_00641</name>
</gene>
<dbReference type="Pfam" id="PF00005">
    <property type="entry name" value="ABC_tran"/>
    <property type="match status" value="1"/>
</dbReference>
<dbReference type="Gene3D" id="3.40.50.300">
    <property type="entry name" value="P-loop containing nucleotide triphosphate hydrolases"/>
    <property type="match status" value="1"/>
</dbReference>
<dbReference type="SMART" id="SM00382">
    <property type="entry name" value="AAA"/>
    <property type="match status" value="1"/>
</dbReference>
<dbReference type="GO" id="GO:0005524">
    <property type="term" value="F:ATP binding"/>
    <property type="evidence" value="ECO:0007669"/>
    <property type="project" value="UniProtKB-KW"/>
</dbReference>
<keyword evidence="2" id="KW-0547">Nucleotide-binding</keyword>
<protein>
    <submittedName>
        <fullName evidence="5">NitT/TauT family transport system ATP-binding protein</fullName>
    </submittedName>
</protein>
<dbReference type="PANTHER" id="PTHR42788:SF13">
    <property type="entry name" value="ALIPHATIC SULFONATES IMPORT ATP-BINDING PROTEIN SSUB"/>
    <property type="match status" value="1"/>
</dbReference>
<accession>A0A1G6KMZ3</accession>
<evidence type="ECO:0000259" key="4">
    <source>
        <dbReference type="PROSITE" id="PS50893"/>
    </source>
</evidence>
<dbReference type="AlphaFoldDB" id="A0A1G6KMZ3"/>
<dbReference type="PANTHER" id="PTHR42788">
    <property type="entry name" value="TAURINE IMPORT ATP-BINDING PROTEIN-RELATED"/>
    <property type="match status" value="1"/>
</dbReference>
<evidence type="ECO:0000313" key="6">
    <source>
        <dbReference type="Proteomes" id="UP000199411"/>
    </source>
</evidence>
<dbReference type="InterPro" id="IPR003593">
    <property type="entry name" value="AAA+_ATPase"/>
</dbReference>
<dbReference type="InterPro" id="IPR017871">
    <property type="entry name" value="ABC_transporter-like_CS"/>
</dbReference>
<dbReference type="GO" id="GO:0016887">
    <property type="term" value="F:ATP hydrolysis activity"/>
    <property type="evidence" value="ECO:0007669"/>
    <property type="project" value="InterPro"/>
</dbReference>
<name>A0A1G6KMZ3_9BACT</name>
<dbReference type="Proteomes" id="UP000199411">
    <property type="component" value="Unassembled WGS sequence"/>
</dbReference>
<dbReference type="InterPro" id="IPR018632">
    <property type="entry name" value="AAA-associated_dom_C"/>
</dbReference>
<sequence>MDAICSIKNVSQSFSLSTKKSLEVLKNISFDIYENEVVSILGPSGSGKSTLLRMICGILKPSSGSVFYKGKPVVNINPNVSMVFQNFALLPWLNVEENIKLALKPLNLDKNEVEKYTNMVIKITGLTGFEEAYPKELSGGMQQRVGVARALAVQPELLLMDEPFSHVDTLVAESLRSELIDIWQSTQNPKSILIVSHDIKEVVYLSDRIIVLGGKPTQIKTVIENKLPRPRDYRSIDFLNMVDYIHDIITASDLPDIPEAIETQRKENVFEALPEASPGEIVGLLEFLDSHGGYDDIFHIAVELNREFGDIIKITKAAELLDFVDTPRRSIVFTTIGRKFIESDIEQRKQIWKKEILDLRLVRHLVDIVKNSDNEFLYKEDIINEISNRLPQEDPEKIFKTFISWTRFADLLAYDSETEEVSLQ</sequence>
<evidence type="ECO:0000313" key="5">
    <source>
        <dbReference type="EMBL" id="SDC32343.1"/>
    </source>
</evidence>
<keyword evidence="6" id="KW-1185">Reference proteome</keyword>
<dbReference type="CDD" id="cd03293">
    <property type="entry name" value="ABC_NrtD_SsuB_transporters"/>
    <property type="match status" value="1"/>
</dbReference>
<dbReference type="InterPro" id="IPR050166">
    <property type="entry name" value="ABC_transporter_ATP-bind"/>
</dbReference>
<evidence type="ECO:0000256" key="1">
    <source>
        <dbReference type="ARBA" id="ARBA00022448"/>
    </source>
</evidence>
<dbReference type="Pfam" id="PF09821">
    <property type="entry name" value="AAA_assoc_C"/>
    <property type="match status" value="1"/>
</dbReference>
<evidence type="ECO:0000256" key="2">
    <source>
        <dbReference type="ARBA" id="ARBA00022741"/>
    </source>
</evidence>
<dbReference type="InterPro" id="IPR003439">
    <property type="entry name" value="ABC_transporter-like_ATP-bd"/>
</dbReference>
<dbReference type="OrthoDB" id="9809450at2"/>
<keyword evidence="1" id="KW-0813">Transport</keyword>
<dbReference type="PROSITE" id="PS50893">
    <property type="entry name" value="ABC_TRANSPORTER_2"/>
    <property type="match status" value="1"/>
</dbReference>
<feature type="domain" description="ABC transporter" evidence="4">
    <location>
        <begin position="5"/>
        <end position="239"/>
    </location>
</feature>